<proteinExistence type="predicted"/>
<evidence type="ECO:0000313" key="2">
    <source>
        <dbReference type="Proteomes" id="UP001153328"/>
    </source>
</evidence>
<keyword evidence="2" id="KW-1185">Reference proteome</keyword>
<evidence type="ECO:0000313" key="1">
    <source>
        <dbReference type="EMBL" id="CAG7604901.1"/>
    </source>
</evidence>
<dbReference type="AlphaFoldDB" id="A0A9W4E2N8"/>
<reference evidence="1" key="1">
    <citation type="submission" date="2021-06" db="EMBL/GenBank/DDBJ databases">
        <authorList>
            <person name="Arsene-Ploetze F."/>
        </authorList>
    </citation>
    <scope>NUCLEOTIDE SEQUENCE</scope>
    <source>
        <strain evidence="1">SBRY1</strain>
    </source>
</reference>
<dbReference type="EMBL" id="CAJVAX010000001">
    <property type="protein sequence ID" value="CAG7604901.1"/>
    <property type="molecule type" value="Genomic_DNA"/>
</dbReference>
<accession>A0A9W4E2N8</accession>
<organism evidence="1 2">
    <name type="scientific">Actinacidiphila bryophytorum</name>
    <dbReference type="NCBI Taxonomy" id="1436133"/>
    <lineage>
        <taxon>Bacteria</taxon>
        <taxon>Bacillati</taxon>
        <taxon>Actinomycetota</taxon>
        <taxon>Actinomycetes</taxon>
        <taxon>Kitasatosporales</taxon>
        <taxon>Streptomycetaceae</taxon>
        <taxon>Actinacidiphila</taxon>
    </lineage>
</organism>
<dbReference type="Proteomes" id="UP001153328">
    <property type="component" value="Unassembled WGS sequence"/>
</dbReference>
<sequence>MTVLLDIAAVLALALALSFVPLMGARNDARITREIRAAERGEAPGRPPERAAQVRERLALRY</sequence>
<name>A0A9W4E2N8_9ACTN</name>
<protein>
    <submittedName>
        <fullName evidence="1">Uncharacterized protein</fullName>
    </submittedName>
</protein>
<dbReference type="RefSeq" id="WP_205048481.1">
    <property type="nucleotide sequence ID" value="NZ_CAJVAX010000001.1"/>
</dbReference>
<comment type="caution">
    <text evidence="1">The sequence shown here is derived from an EMBL/GenBank/DDBJ whole genome shotgun (WGS) entry which is preliminary data.</text>
</comment>
<gene>
    <name evidence="1" type="ORF">SBRY_10768</name>
</gene>